<dbReference type="GO" id="GO:0045454">
    <property type="term" value="P:cell redox homeostasis"/>
    <property type="evidence" value="ECO:0007669"/>
    <property type="project" value="TreeGrafter"/>
</dbReference>
<evidence type="ECO:0000256" key="3">
    <source>
        <dbReference type="ARBA" id="ARBA00022559"/>
    </source>
</evidence>
<dbReference type="AlphaFoldDB" id="A0A2W0H9S7"/>
<comment type="caution">
    <text evidence="13">The sequence shown here is derived from an EMBL/GenBank/DDBJ whole genome shotgun (WGS) entry which is preliminary data.</text>
</comment>
<dbReference type="InterPro" id="IPR000866">
    <property type="entry name" value="AhpC/TSA"/>
</dbReference>
<dbReference type="EC" id="1.11.1.24" evidence="2"/>
<keyword evidence="14" id="KW-1185">Reference proteome</keyword>
<keyword evidence="5" id="KW-0560">Oxidoreductase</keyword>
<dbReference type="SUPFAM" id="SSF52833">
    <property type="entry name" value="Thioredoxin-like"/>
    <property type="match status" value="1"/>
</dbReference>
<dbReference type="Gene3D" id="3.40.30.10">
    <property type="entry name" value="Glutaredoxin"/>
    <property type="match status" value="1"/>
</dbReference>
<evidence type="ECO:0000256" key="5">
    <source>
        <dbReference type="ARBA" id="ARBA00023002"/>
    </source>
</evidence>
<evidence type="ECO:0000256" key="1">
    <source>
        <dbReference type="ARBA" id="ARBA00003330"/>
    </source>
</evidence>
<keyword evidence="4" id="KW-0049">Antioxidant</keyword>
<keyword evidence="7" id="KW-0676">Redox-active center</keyword>
<evidence type="ECO:0000259" key="12">
    <source>
        <dbReference type="PROSITE" id="PS51352"/>
    </source>
</evidence>
<organism evidence="13 14">
    <name type="scientific">Alteribacter lacisalsi</name>
    <dbReference type="NCBI Taxonomy" id="2045244"/>
    <lineage>
        <taxon>Bacteria</taxon>
        <taxon>Bacillati</taxon>
        <taxon>Bacillota</taxon>
        <taxon>Bacilli</taxon>
        <taxon>Bacillales</taxon>
        <taxon>Bacillaceae</taxon>
        <taxon>Alteribacter</taxon>
    </lineage>
</organism>
<comment type="catalytic activity">
    <reaction evidence="11">
        <text>a hydroperoxide + [thioredoxin]-dithiol = an alcohol + [thioredoxin]-disulfide + H2O</text>
        <dbReference type="Rhea" id="RHEA:62620"/>
        <dbReference type="Rhea" id="RHEA-COMP:10698"/>
        <dbReference type="Rhea" id="RHEA-COMP:10700"/>
        <dbReference type="ChEBI" id="CHEBI:15377"/>
        <dbReference type="ChEBI" id="CHEBI:29950"/>
        <dbReference type="ChEBI" id="CHEBI:30879"/>
        <dbReference type="ChEBI" id="CHEBI:35924"/>
        <dbReference type="ChEBI" id="CHEBI:50058"/>
        <dbReference type="EC" id="1.11.1.24"/>
    </reaction>
</comment>
<dbReference type="GO" id="GO:0034599">
    <property type="term" value="P:cellular response to oxidative stress"/>
    <property type="evidence" value="ECO:0007669"/>
    <property type="project" value="TreeGrafter"/>
</dbReference>
<evidence type="ECO:0000256" key="9">
    <source>
        <dbReference type="ARBA" id="ARBA00038489"/>
    </source>
</evidence>
<dbReference type="GO" id="GO:0008379">
    <property type="term" value="F:thioredoxin peroxidase activity"/>
    <property type="evidence" value="ECO:0007669"/>
    <property type="project" value="TreeGrafter"/>
</dbReference>
<dbReference type="Pfam" id="PF00578">
    <property type="entry name" value="AhpC-TSA"/>
    <property type="match status" value="1"/>
</dbReference>
<evidence type="ECO:0000256" key="10">
    <source>
        <dbReference type="ARBA" id="ARBA00041373"/>
    </source>
</evidence>
<accession>A0A2W0H9S7</accession>
<keyword evidence="3" id="KW-0575">Peroxidase</keyword>
<dbReference type="PANTHER" id="PTHR42801">
    <property type="entry name" value="THIOREDOXIN-DEPENDENT PEROXIDE REDUCTASE"/>
    <property type="match status" value="1"/>
</dbReference>
<evidence type="ECO:0000313" key="13">
    <source>
        <dbReference type="EMBL" id="PYZ97536.1"/>
    </source>
</evidence>
<evidence type="ECO:0000256" key="2">
    <source>
        <dbReference type="ARBA" id="ARBA00013017"/>
    </source>
</evidence>
<dbReference type="PANTHER" id="PTHR42801:SF7">
    <property type="entry name" value="SLL1159 PROTEIN"/>
    <property type="match status" value="1"/>
</dbReference>
<protein>
    <recommendedName>
        <fullName evidence="2">thioredoxin-dependent peroxiredoxin</fullName>
        <ecNumber evidence="2">1.11.1.24</ecNumber>
    </recommendedName>
    <alternativeName>
        <fullName evidence="10">Bacterioferritin comigratory protein</fullName>
    </alternativeName>
    <alternativeName>
        <fullName evidence="8">Thioredoxin peroxidase</fullName>
    </alternativeName>
</protein>
<comment type="similarity">
    <text evidence="9">Belongs to the peroxiredoxin family. BCP/PrxQ subfamily.</text>
</comment>
<dbReference type="InterPro" id="IPR050924">
    <property type="entry name" value="Peroxiredoxin_BCP/PrxQ"/>
</dbReference>
<evidence type="ECO:0000256" key="7">
    <source>
        <dbReference type="ARBA" id="ARBA00023284"/>
    </source>
</evidence>
<dbReference type="EMBL" id="PDOF01000001">
    <property type="protein sequence ID" value="PYZ97536.1"/>
    <property type="molecule type" value="Genomic_DNA"/>
</dbReference>
<dbReference type="GO" id="GO:0005737">
    <property type="term" value="C:cytoplasm"/>
    <property type="evidence" value="ECO:0007669"/>
    <property type="project" value="TreeGrafter"/>
</dbReference>
<sequence>MADIRLGDRAPDVKLNEVSADQYNLKDDMKHRPGWRFLVFIRGSWCPVCVEELRQIQENLAYFSEEDIHFTCISTDRADNLRKMKQEYNFPFPVLADEKNQALKDYGVLYHEGESSPYDDHGEHGEAACFLLDEEGRLLYQHKQTGPFGRPGVKDLKKIVNFIRKNKKEFASSGQEVKKPNMPY</sequence>
<name>A0A2W0H9S7_9BACI</name>
<evidence type="ECO:0000256" key="11">
    <source>
        <dbReference type="ARBA" id="ARBA00049091"/>
    </source>
</evidence>
<dbReference type="RefSeq" id="WP_110516713.1">
    <property type="nucleotide sequence ID" value="NZ_PDOF01000001.1"/>
</dbReference>
<keyword evidence="6" id="KW-1015">Disulfide bond</keyword>
<dbReference type="PROSITE" id="PS51352">
    <property type="entry name" value="THIOREDOXIN_2"/>
    <property type="match status" value="1"/>
</dbReference>
<evidence type="ECO:0000256" key="6">
    <source>
        <dbReference type="ARBA" id="ARBA00023157"/>
    </source>
</evidence>
<evidence type="ECO:0000256" key="4">
    <source>
        <dbReference type="ARBA" id="ARBA00022862"/>
    </source>
</evidence>
<gene>
    <name evidence="13" type="ORF">CR205_02770</name>
</gene>
<comment type="function">
    <text evidence="1">Thiol-specific peroxidase that catalyzes the reduction of hydrogen peroxide and organic hydroperoxides to water and alcohols, respectively. Plays a role in cell protection against oxidative stress by detoxifying peroxides and as sensor of hydrogen peroxide-mediated signaling events.</text>
</comment>
<dbReference type="OrthoDB" id="9809746at2"/>
<reference evidence="13 14" key="1">
    <citation type="submission" date="2017-10" db="EMBL/GenBank/DDBJ databases">
        <title>Bacillus sp. nov., a halophilic bacterium isolated from a Yangshapao Lake.</title>
        <authorList>
            <person name="Wang H."/>
        </authorList>
    </citation>
    <scope>NUCLEOTIDE SEQUENCE [LARGE SCALE GENOMIC DNA]</scope>
    <source>
        <strain evidence="13 14">YSP-3</strain>
    </source>
</reference>
<dbReference type="Proteomes" id="UP000248066">
    <property type="component" value="Unassembled WGS sequence"/>
</dbReference>
<evidence type="ECO:0000256" key="8">
    <source>
        <dbReference type="ARBA" id="ARBA00032824"/>
    </source>
</evidence>
<feature type="domain" description="Thioredoxin" evidence="12">
    <location>
        <begin position="4"/>
        <end position="165"/>
    </location>
</feature>
<dbReference type="InterPro" id="IPR036249">
    <property type="entry name" value="Thioredoxin-like_sf"/>
</dbReference>
<evidence type="ECO:0000313" key="14">
    <source>
        <dbReference type="Proteomes" id="UP000248066"/>
    </source>
</evidence>
<dbReference type="InterPro" id="IPR013766">
    <property type="entry name" value="Thioredoxin_domain"/>
</dbReference>
<proteinExistence type="inferred from homology"/>